<dbReference type="InterPro" id="IPR016035">
    <property type="entry name" value="Acyl_Trfase/lysoPLipase"/>
</dbReference>
<keyword evidence="7" id="KW-0012">Acyltransferase</keyword>
<dbReference type="Gene3D" id="3.40.47.10">
    <property type="match status" value="2"/>
</dbReference>
<reference evidence="10 11" key="1">
    <citation type="submission" date="2019-06" db="EMBL/GenBank/DDBJ databases">
        <title>Streptomyces sporangiiformans sp. nov., a novel actinomycete isolated from soil in Mount Song.</title>
        <authorList>
            <person name="Han L."/>
        </authorList>
    </citation>
    <scope>NUCLEOTIDE SEQUENCE [LARGE SCALE GENOMIC DNA]</scope>
    <source>
        <strain evidence="10 11">NEAU-SSA 1</strain>
    </source>
</reference>
<dbReference type="FunFam" id="3.40.366.10:FF:000002">
    <property type="entry name" value="Probable polyketide synthase 2"/>
    <property type="match status" value="1"/>
</dbReference>
<dbReference type="SUPFAM" id="SSF53901">
    <property type="entry name" value="Thiolase-like"/>
    <property type="match status" value="2"/>
</dbReference>
<dbReference type="Gene3D" id="3.40.50.720">
    <property type="entry name" value="NAD(P)-binding Rossmann-like Domain"/>
    <property type="match status" value="1"/>
</dbReference>
<keyword evidence="4" id="KW-0808">Transferase</keyword>
<dbReference type="SMART" id="SM00822">
    <property type="entry name" value="PKS_KR"/>
    <property type="match status" value="1"/>
</dbReference>
<dbReference type="EMBL" id="VCHX02000011">
    <property type="protein sequence ID" value="TPQ24155.1"/>
    <property type="molecule type" value="Genomic_DNA"/>
</dbReference>
<dbReference type="Pfam" id="PF00109">
    <property type="entry name" value="ketoacyl-synt"/>
    <property type="match status" value="2"/>
</dbReference>
<dbReference type="InterPro" id="IPR032821">
    <property type="entry name" value="PKS_assoc"/>
</dbReference>
<comment type="cofactor">
    <cofactor evidence="1">
        <name>pantetheine 4'-phosphate</name>
        <dbReference type="ChEBI" id="CHEBI:47942"/>
    </cofactor>
</comment>
<dbReference type="GO" id="GO:0004315">
    <property type="term" value="F:3-oxoacyl-[acyl-carrier-protein] synthase activity"/>
    <property type="evidence" value="ECO:0007669"/>
    <property type="project" value="InterPro"/>
</dbReference>
<dbReference type="InterPro" id="IPR016039">
    <property type="entry name" value="Thiolase-like"/>
</dbReference>
<dbReference type="Proteomes" id="UP000317378">
    <property type="component" value="Unassembled WGS sequence"/>
</dbReference>
<dbReference type="Pfam" id="PF16197">
    <property type="entry name" value="KAsynt_C_assoc"/>
    <property type="match status" value="1"/>
</dbReference>
<dbReference type="SUPFAM" id="SSF47336">
    <property type="entry name" value="ACP-like"/>
    <property type="match status" value="1"/>
</dbReference>
<dbReference type="PANTHER" id="PTHR43775">
    <property type="entry name" value="FATTY ACID SYNTHASE"/>
    <property type="match status" value="1"/>
</dbReference>
<dbReference type="Pfam" id="PF02801">
    <property type="entry name" value="Ketoacyl-synt_C"/>
    <property type="match status" value="1"/>
</dbReference>
<evidence type="ECO:0000256" key="1">
    <source>
        <dbReference type="ARBA" id="ARBA00001957"/>
    </source>
</evidence>
<dbReference type="Pfam" id="PF18369">
    <property type="entry name" value="PKS_DE"/>
    <property type="match status" value="1"/>
</dbReference>
<dbReference type="Pfam" id="PF00698">
    <property type="entry name" value="Acyl_transf_1"/>
    <property type="match status" value="1"/>
</dbReference>
<evidence type="ECO:0000256" key="5">
    <source>
        <dbReference type="ARBA" id="ARBA00023194"/>
    </source>
</evidence>
<dbReference type="CDD" id="cd08952">
    <property type="entry name" value="KR_1_SDR_x"/>
    <property type="match status" value="1"/>
</dbReference>
<dbReference type="InterPro" id="IPR020841">
    <property type="entry name" value="PKS_Beta-ketoAc_synthase_dom"/>
</dbReference>
<dbReference type="Pfam" id="PF08990">
    <property type="entry name" value="Docking"/>
    <property type="match status" value="1"/>
</dbReference>
<dbReference type="SMART" id="SM00825">
    <property type="entry name" value="PKS_KS"/>
    <property type="match status" value="1"/>
</dbReference>
<dbReference type="GO" id="GO:0004312">
    <property type="term" value="F:fatty acid synthase activity"/>
    <property type="evidence" value="ECO:0007669"/>
    <property type="project" value="TreeGrafter"/>
</dbReference>
<dbReference type="PROSITE" id="PS50075">
    <property type="entry name" value="CARRIER"/>
    <property type="match status" value="1"/>
</dbReference>
<proteinExistence type="predicted"/>
<dbReference type="InterPro" id="IPR015083">
    <property type="entry name" value="NorB/c/GfsB-D-like_docking"/>
</dbReference>
<keyword evidence="5" id="KW-0045">Antibiotic biosynthesis</keyword>
<dbReference type="InterPro" id="IPR020806">
    <property type="entry name" value="PKS_PP-bd"/>
</dbReference>
<evidence type="ECO:0000256" key="2">
    <source>
        <dbReference type="ARBA" id="ARBA00022450"/>
    </source>
</evidence>
<dbReference type="NCBIfam" id="NF045894">
    <property type="entry name" value="PKS_plus_SDR"/>
    <property type="match status" value="1"/>
</dbReference>
<evidence type="ECO:0000313" key="10">
    <source>
        <dbReference type="EMBL" id="TPQ24155.1"/>
    </source>
</evidence>
<dbReference type="SMART" id="SM00823">
    <property type="entry name" value="PKS_PP"/>
    <property type="match status" value="1"/>
</dbReference>
<comment type="caution">
    <text evidence="10">The sequence shown here is derived from an EMBL/GenBank/DDBJ whole genome shotgun (WGS) entry which is preliminary data.</text>
</comment>
<dbReference type="InterPro" id="IPR014030">
    <property type="entry name" value="Ketoacyl_synth_N"/>
</dbReference>
<dbReference type="SUPFAM" id="SSF55048">
    <property type="entry name" value="Probable ACP-binding domain of malonyl-CoA ACP transacylase"/>
    <property type="match status" value="1"/>
</dbReference>
<dbReference type="Gene3D" id="6.10.140.1830">
    <property type="match status" value="1"/>
</dbReference>
<evidence type="ECO:0000256" key="7">
    <source>
        <dbReference type="ARBA" id="ARBA00023315"/>
    </source>
</evidence>
<dbReference type="PROSITE" id="PS00606">
    <property type="entry name" value="KS3_1"/>
    <property type="match status" value="1"/>
</dbReference>
<feature type="domain" description="Ketosynthase family 3 (KS3)" evidence="9">
    <location>
        <begin position="34"/>
        <end position="454"/>
    </location>
</feature>
<dbReference type="GO" id="GO:0033068">
    <property type="term" value="P:macrolide biosynthetic process"/>
    <property type="evidence" value="ECO:0007669"/>
    <property type="project" value="UniProtKB-ARBA"/>
</dbReference>
<name>A0A505DSM1_9ACTN</name>
<keyword evidence="11" id="KW-1185">Reference proteome</keyword>
<evidence type="ECO:0000256" key="4">
    <source>
        <dbReference type="ARBA" id="ARBA00022679"/>
    </source>
</evidence>
<dbReference type="CDD" id="cd00833">
    <property type="entry name" value="PKS"/>
    <property type="match status" value="2"/>
</dbReference>
<organism evidence="10 11">
    <name type="scientific">Streptomyces sporangiiformans</name>
    <dbReference type="NCBI Taxonomy" id="2315329"/>
    <lineage>
        <taxon>Bacteria</taxon>
        <taxon>Bacillati</taxon>
        <taxon>Actinomycetota</taxon>
        <taxon>Actinomycetes</taxon>
        <taxon>Kitasatosporales</taxon>
        <taxon>Streptomycetaceae</taxon>
        <taxon>Streptomyces</taxon>
    </lineage>
</organism>
<dbReference type="InterPro" id="IPR018201">
    <property type="entry name" value="Ketoacyl_synth_AS"/>
</dbReference>
<dbReference type="InterPro" id="IPR016036">
    <property type="entry name" value="Malonyl_transacylase_ACP-bd"/>
</dbReference>
<dbReference type="InterPro" id="IPR014031">
    <property type="entry name" value="Ketoacyl_synth_C"/>
</dbReference>
<dbReference type="SMART" id="SM01294">
    <property type="entry name" value="PKS_PP_betabranch"/>
    <property type="match status" value="1"/>
</dbReference>
<dbReference type="InterPro" id="IPR050091">
    <property type="entry name" value="PKS_NRPS_Biosynth_Enz"/>
</dbReference>
<dbReference type="GO" id="GO:0006633">
    <property type="term" value="P:fatty acid biosynthetic process"/>
    <property type="evidence" value="ECO:0007669"/>
    <property type="project" value="InterPro"/>
</dbReference>
<dbReference type="InterPro" id="IPR057326">
    <property type="entry name" value="KR_dom"/>
</dbReference>
<dbReference type="Gene3D" id="3.30.70.3290">
    <property type="match status" value="1"/>
</dbReference>
<dbReference type="Gene3D" id="3.40.366.10">
    <property type="entry name" value="Malonyl-Coenzyme A Acyl Carrier Protein, domain 2"/>
    <property type="match status" value="1"/>
</dbReference>
<dbReference type="InterPro" id="IPR041618">
    <property type="entry name" value="PKS_DE"/>
</dbReference>
<dbReference type="InterPro" id="IPR036736">
    <property type="entry name" value="ACP-like_sf"/>
</dbReference>
<dbReference type="GO" id="GO:0031177">
    <property type="term" value="F:phosphopantetheine binding"/>
    <property type="evidence" value="ECO:0007669"/>
    <property type="project" value="InterPro"/>
</dbReference>
<dbReference type="InterPro" id="IPR009081">
    <property type="entry name" value="PP-bd_ACP"/>
</dbReference>
<keyword evidence="2" id="KW-0596">Phosphopantetheine</keyword>
<dbReference type="InterPro" id="IPR036291">
    <property type="entry name" value="NAD(P)-bd_dom_sf"/>
</dbReference>
<protein>
    <submittedName>
        <fullName evidence="10">SDR family NAD(P)-dependent oxidoreductase</fullName>
    </submittedName>
</protein>
<dbReference type="PROSITE" id="PS52004">
    <property type="entry name" value="KS3_2"/>
    <property type="match status" value="2"/>
</dbReference>
<accession>A0A505DSM1</accession>
<keyword evidence="6" id="KW-0511">Multifunctional enzyme</keyword>
<evidence type="ECO:0000313" key="11">
    <source>
        <dbReference type="Proteomes" id="UP000317378"/>
    </source>
</evidence>
<dbReference type="Pfam" id="PF08659">
    <property type="entry name" value="KR"/>
    <property type="match status" value="1"/>
</dbReference>
<feature type="domain" description="Ketosynthase family 3 (KS3)" evidence="9">
    <location>
        <begin position="1558"/>
        <end position="1732"/>
    </location>
</feature>
<sequence>MATSEERVVKALRATMLENERLRREYDELVNAAAEPVAIVAMACRYPGGVHSPDGLWDLLARGEDAISACPTDRGWDLTDQAVDESAVRGGFVDSADEFDAAFFDISPREALAMDPQQRLMLEASWEVFEQAGIDAARVRGSRSGVFIGCSNQNYGSGTGHDLPTGTESHLLTGNAASVVSGRVSYVLGLEGPAVTVDTACSSSLVALHLAVQALRAGECDLALAGGVTVMSTPGAFVEFSRQGGLAPDGRCKAFGDDADGTGWSEGVGVLLVERLSDARRHGHPVLAVVRGSAVNQDGASNGLTAPNGPSQQRVIRAALASAGLSPQDVDAVEAHGTGTTLGDPIEAQALIATYGQGRPEERPLWLGSVKSNLGHTQAAAGVAGVIKMVLAMRHGMLPATLHVDEPSSHVDWSAGAVRLLNEPVVWPAVDRPRRAGVSSFGLSGTNAHVVLEAVPEEEAASESVGSGAPVDGVVPWVVSARSREALEAQAGRLLAHVRSQPELDLHDVGWSLASTRAVFEHRAVVLGDDRQALIVGLEALATGEPTADLVTGTARGEGKTAFLFSGQGSQRLGMGRELCDAFPVFAEAFDAVCAHVGGLRDVVFGADAEVLDRTEWAQPALFAVEVALFRLVESWGVRPDFVVGHSIGELAAAHVAGVFSLEDACALVVARGRLMQQLPGGGSMFAVEASEDEVAALLEGREAEASVAAVNGPRSVVIAGSEEVVAAVAEECVARGRRTSRLRVSHAFHSPLMEPMLEEFRTVAESVTYGPPQLAVVSNVTGQAVGVGELESAEYWVRHVRQTVRFADGVSWLAEHGVTRFVELGPDGTLTAMAQTCVPNSDDRVFVSALRKEREETDALLSAMARAFVRGLGVGWSALFAGTGAGRVALPTYAFQRSRYWLGPAEPAPSAIAGPQFPSALVDRDFWEAVEQGDLDGLADELDVDRSALDTVIPALSHWRKKRSDRWVVDSCRYHVGWKRLTATPNAPCASGRWLVITPEASTDAEEADATIRPILSGLEDRGFDLRLVVAPGHDRERLTVQLRDAAEEGGPVAGVLSLLPLGEERTGMAAAGTAVLLQALAAAEVDGRVWSVTCGAVSGGRADATTSPGQAAVWGLGRVAALEQPERWGGLIDLPDGPDGRAIDRLAGALTELPRGEDQVAIRATGVFGRRLVHARAEQPKEEWRPRGTVLITGGTGALGARVARWAVERGAEELLLVSRRGPQAPGAQELRSALEESGARVTIAACDVSDREALAGLLDAYPVDSVFHTAGVLADGVLDAVGPESIGVTMRAKAEAAHHLDELTRRKDLSAFVMFSSLAGSLGSAGQGAYAAANAVLDAVAERRRALGLPGTSIAWGPWAGGGMVASTTTGRRRRRQDTVAALDPELALDALAVSIASDDVTVLVADIDWARFASAFTAVRPSALVSDLPEVPSGDQNTDSQHDSIRSRIATLPRDSGTKALLDVVRARTAAALGHRDVGAVAVDVAFRELGVDSLIAVELRNVLGAECGVSLPAAVVFDCPTPVALADFLYGEMFGVVGEEASAQSVAAVAVSEDPIAIVGMGCRFPGGVDSPEGLWRLLSEGGDGIVDFPDDRGWEAGGLYDPDPDARGGVGSYARVGGFLAGVGGFDAGFFGVSPREALAMDPQQRLLLETSWEAVERAGIDPRSLRGSRTGVFAGTNGQDYVHLLNASGQNADGYVGTGNAASVASGRVSYVLGLEGPAVTVDTA</sequence>
<dbReference type="Pfam" id="PF00550">
    <property type="entry name" value="PP-binding"/>
    <property type="match status" value="1"/>
</dbReference>
<dbReference type="FunFam" id="3.40.47.10:FF:000019">
    <property type="entry name" value="Polyketide synthase type I"/>
    <property type="match status" value="1"/>
</dbReference>
<feature type="domain" description="Carrier" evidence="8">
    <location>
        <begin position="1460"/>
        <end position="1538"/>
    </location>
</feature>
<dbReference type="InterPro" id="IPR013968">
    <property type="entry name" value="PKS_KR"/>
</dbReference>
<dbReference type="SUPFAM" id="SSF52151">
    <property type="entry name" value="FabD/lysophospholipase-like"/>
    <property type="match status" value="1"/>
</dbReference>
<gene>
    <name evidence="10" type="ORF">FGD71_000255</name>
</gene>
<evidence type="ECO:0000259" key="9">
    <source>
        <dbReference type="PROSITE" id="PS52004"/>
    </source>
</evidence>
<feature type="non-terminal residue" evidence="10">
    <location>
        <position position="1732"/>
    </location>
</feature>
<dbReference type="InterPro" id="IPR001227">
    <property type="entry name" value="Ac_transferase_dom_sf"/>
</dbReference>
<dbReference type="Gene3D" id="1.10.1200.10">
    <property type="entry name" value="ACP-like"/>
    <property type="match status" value="1"/>
</dbReference>
<dbReference type="SMART" id="SM00827">
    <property type="entry name" value="PKS_AT"/>
    <property type="match status" value="1"/>
</dbReference>
<keyword evidence="3" id="KW-0597">Phosphoprotein</keyword>
<dbReference type="SUPFAM" id="SSF51735">
    <property type="entry name" value="NAD(P)-binding Rossmann-fold domains"/>
    <property type="match status" value="2"/>
</dbReference>
<dbReference type="PANTHER" id="PTHR43775:SF51">
    <property type="entry name" value="INACTIVE PHENOLPHTHIOCEROL SYNTHESIS POLYKETIDE SYNTHASE TYPE I PKS1-RELATED"/>
    <property type="match status" value="1"/>
</dbReference>
<evidence type="ECO:0000256" key="6">
    <source>
        <dbReference type="ARBA" id="ARBA00023268"/>
    </source>
</evidence>
<evidence type="ECO:0000259" key="8">
    <source>
        <dbReference type="PROSITE" id="PS50075"/>
    </source>
</evidence>
<dbReference type="InterPro" id="IPR014043">
    <property type="entry name" value="Acyl_transferase_dom"/>
</dbReference>
<evidence type="ECO:0000256" key="3">
    <source>
        <dbReference type="ARBA" id="ARBA00022553"/>
    </source>
</evidence>